<dbReference type="Gene3D" id="3.40.50.720">
    <property type="entry name" value="NAD(P)-binding Rossmann-like Domain"/>
    <property type="match status" value="1"/>
</dbReference>
<dbReference type="PANTHER" id="PTHR24320">
    <property type="entry name" value="RETINOL DEHYDROGENASE"/>
    <property type="match status" value="1"/>
</dbReference>
<sequence>MTGRTIIVTGASSGIGYEVARYLCEGGNDTILACRDENKAKTAIEKIKNANPNALATFMKVDLSDFSSIRKFVEEFRSTGKKLHVLVNNAGILLNKKDLDRQFNGDNIELTMATNFFGPFLLTNLLLEDLKTTGADSGDARIVNVVTRLHDVNNCRKQWNVQPLDFEDILLAKEGAYSGMNAYKNSKACTIMMTYELAKRLEGTGVSVNCVCPGFVPATDISRQQSTTVRLLHRYVIGPVLRVSKQAKSVSQGAAAIYSLVLDEKFKGVSGKYYQNNTEAESSAETQDKEKWETIWKIGGGYSKMDGFEPIEAPIPPPPEEKKKLEENGKEESNEKEEEKEENKEEEKKDVKKEQSDEKKDVEIEEPKKEMEPEDKEKIKSEIIEAKPQEA</sequence>
<feature type="region of interest" description="Disordered" evidence="3">
    <location>
        <begin position="307"/>
        <end position="391"/>
    </location>
</feature>
<comment type="similarity">
    <text evidence="1">Belongs to the short-chain dehydrogenases/reductases (SDR) family.</text>
</comment>
<name>A0A7I8VL14_9ANNE</name>
<organism evidence="4 5">
    <name type="scientific">Dimorphilus gyrociliatus</name>
    <dbReference type="NCBI Taxonomy" id="2664684"/>
    <lineage>
        <taxon>Eukaryota</taxon>
        <taxon>Metazoa</taxon>
        <taxon>Spiralia</taxon>
        <taxon>Lophotrochozoa</taxon>
        <taxon>Annelida</taxon>
        <taxon>Polychaeta</taxon>
        <taxon>Polychaeta incertae sedis</taxon>
        <taxon>Dinophilidae</taxon>
        <taxon>Dimorphilus</taxon>
    </lineage>
</organism>
<dbReference type="Pfam" id="PF00106">
    <property type="entry name" value="adh_short"/>
    <property type="match status" value="2"/>
</dbReference>
<accession>A0A7I8VL14</accession>
<protein>
    <submittedName>
        <fullName evidence="4">DgyrCDS5275</fullName>
    </submittedName>
</protein>
<dbReference type="PRINTS" id="PR00081">
    <property type="entry name" value="GDHRDH"/>
</dbReference>
<dbReference type="PANTHER" id="PTHR24320:SF283">
    <property type="entry name" value="RETINOL DEHYDROGENASE 11"/>
    <property type="match status" value="1"/>
</dbReference>
<gene>
    <name evidence="4" type="ORF">DGYR_LOCUS5016</name>
</gene>
<dbReference type="OrthoDB" id="191139at2759"/>
<dbReference type="SUPFAM" id="SSF51735">
    <property type="entry name" value="NAD(P)-binding Rossmann-fold domains"/>
    <property type="match status" value="1"/>
</dbReference>
<comment type="caution">
    <text evidence="4">The sequence shown here is derived from an EMBL/GenBank/DDBJ whole genome shotgun (WGS) entry which is preliminary data.</text>
</comment>
<dbReference type="AlphaFoldDB" id="A0A7I8VL14"/>
<dbReference type="EMBL" id="CAJFCJ010000006">
    <property type="protein sequence ID" value="CAD5116380.1"/>
    <property type="molecule type" value="Genomic_DNA"/>
</dbReference>
<dbReference type="InterPro" id="IPR002347">
    <property type="entry name" value="SDR_fam"/>
</dbReference>
<dbReference type="Proteomes" id="UP000549394">
    <property type="component" value="Unassembled WGS sequence"/>
</dbReference>
<feature type="compositionally biased region" description="Basic and acidic residues" evidence="3">
    <location>
        <begin position="341"/>
        <end position="391"/>
    </location>
</feature>
<evidence type="ECO:0000256" key="1">
    <source>
        <dbReference type="ARBA" id="ARBA00006484"/>
    </source>
</evidence>
<evidence type="ECO:0000256" key="2">
    <source>
        <dbReference type="ARBA" id="ARBA00023002"/>
    </source>
</evidence>
<keyword evidence="5" id="KW-1185">Reference proteome</keyword>
<dbReference type="GO" id="GO:0016491">
    <property type="term" value="F:oxidoreductase activity"/>
    <property type="evidence" value="ECO:0007669"/>
    <property type="project" value="UniProtKB-KW"/>
</dbReference>
<evidence type="ECO:0000313" key="5">
    <source>
        <dbReference type="Proteomes" id="UP000549394"/>
    </source>
</evidence>
<reference evidence="4 5" key="1">
    <citation type="submission" date="2020-08" db="EMBL/GenBank/DDBJ databases">
        <authorList>
            <person name="Hejnol A."/>
        </authorList>
    </citation>
    <scope>NUCLEOTIDE SEQUENCE [LARGE SCALE GENOMIC DNA]</scope>
</reference>
<feature type="compositionally biased region" description="Basic and acidic residues" evidence="3">
    <location>
        <begin position="319"/>
        <end position="333"/>
    </location>
</feature>
<keyword evidence="2" id="KW-0560">Oxidoreductase</keyword>
<dbReference type="InterPro" id="IPR036291">
    <property type="entry name" value="NAD(P)-bd_dom_sf"/>
</dbReference>
<evidence type="ECO:0000256" key="3">
    <source>
        <dbReference type="SAM" id="MobiDB-lite"/>
    </source>
</evidence>
<evidence type="ECO:0000313" key="4">
    <source>
        <dbReference type="EMBL" id="CAD5116380.1"/>
    </source>
</evidence>
<proteinExistence type="inferred from homology"/>